<gene>
    <name evidence="2" type="ORF">LTR09_009448</name>
</gene>
<accession>A0AAJ0DFK9</accession>
<dbReference type="EMBL" id="JAWDJX010000041">
    <property type="protein sequence ID" value="KAK3049270.1"/>
    <property type="molecule type" value="Genomic_DNA"/>
</dbReference>
<evidence type="ECO:0008006" key="4">
    <source>
        <dbReference type="Google" id="ProtNLM"/>
    </source>
</evidence>
<feature type="compositionally biased region" description="Polar residues" evidence="1">
    <location>
        <begin position="39"/>
        <end position="61"/>
    </location>
</feature>
<dbReference type="InterPro" id="IPR038883">
    <property type="entry name" value="AN11006-like"/>
</dbReference>
<feature type="region of interest" description="Disordered" evidence="1">
    <location>
        <begin position="23"/>
        <end position="62"/>
    </location>
</feature>
<name>A0AAJ0DFK9_9PEZI</name>
<sequence length="241" mass="28161">MALPARFRQLLIRKGVRLSHVRASQVRRQRQKKKCATTLDKSPTGSKTLSENAADPPSTSEVAPIEQHSRLLDLPAELRNTIFELALLDETVDIKHRSRLPGLLSACRQLRKETLSMWFTRSSFALEIHNCDGIIYTKWDRLLQEIEAELEIARDTIMVETIHTGRASWQNLKAWLHYRFERKLKFRPEDSYPVSGPGPQGFYDAANELLNEFMDKEWVDFDLCVENMRSMLLWYDQTWLR</sequence>
<comment type="caution">
    <text evidence="2">The sequence shown here is derived from an EMBL/GenBank/DDBJ whole genome shotgun (WGS) entry which is preliminary data.</text>
</comment>
<evidence type="ECO:0000313" key="2">
    <source>
        <dbReference type="EMBL" id="KAK3049270.1"/>
    </source>
</evidence>
<dbReference type="Proteomes" id="UP001271007">
    <property type="component" value="Unassembled WGS sequence"/>
</dbReference>
<evidence type="ECO:0000256" key="1">
    <source>
        <dbReference type="SAM" id="MobiDB-lite"/>
    </source>
</evidence>
<dbReference type="AlphaFoldDB" id="A0AAJ0DFK9"/>
<keyword evidence="3" id="KW-1185">Reference proteome</keyword>
<dbReference type="PANTHER" id="PTHR42085:SF1">
    <property type="entry name" value="F-BOX DOMAIN-CONTAINING PROTEIN"/>
    <property type="match status" value="1"/>
</dbReference>
<reference evidence="2" key="1">
    <citation type="submission" date="2023-04" db="EMBL/GenBank/DDBJ databases">
        <title>Black Yeasts Isolated from many extreme environments.</title>
        <authorList>
            <person name="Coleine C."/>
            <person name="Stajich J.E."/>
            <person name="Selbmann L."/>
        </authorList>
    </citation>
    <scope>NUCLEOTIDE SEQUENCE</scope>
    <source>
        <strain evidence="2">CCFEE 5312</strain>
    </source>
</reference>
<organism evidence="2 3">
    <name type="scientific">Extremus antarcticus</name>
    <dbReference type="NCBI Taxonomy" id="702011"/>
    <lineage>
        <taxon>Eukaryota</taxon>
        <taxon>Fungi</taxon>
        <taxon>Dikarya</taxon>
        <taxon>Ascomycota</taxon>
        <taxon>Pezizomycotina</taxon>
        <taxon>Dothideomycetes</taxon>
        <taxon>Dothideomycetidae</taxon>
        <taxon>Mycosphaerellales</taxon>
        <taxon>Extremaceae</taxon>
        <taxon>Extremus</taxon>
    </lineage>
</organism>
<proteinExistence type="predicted"/>
<protein>
    <recommendedName>
        <fullName evidence="4">F-box domain-containing protein</fullName>
    </recommendedName>
</protein>
<feature type="compositionally biased region" description="Basic residues" evidence="1">
    <location>
        <begin position="23"/>
        <end position="35"/>
    </location>
</feature>
<dbReference type="PANTHER" id="PTHR42085">
    <property type="entry name" value="F-BOX DOMAIN-CONTAINING PROTEIN"/>
    <property type="match status" value="1"/>
</dbReference>
<evidence type="ECO:0000313" key="3">
    <source>
        <dbReference type="Proteomes" id="UP001271007"/>
    </source>
</evidence>